<dbReference type="PANTHER" id="PTHR31672:SF13">
    <property type="entry name" value="F-BOX PROTEIN CPR30-LIKE"/>
    <property type="match status" value="1"/>
</dbReference>
<proteinExistence type="predicted"/>
<dbReference type="Pfam" id="PF00646">
    <property type="entry name" value="F-box"/>
    <property type="match status" value="1"/>
</dbReference>
<sequence length="386" mass="43462">MSSSDDEAKLPQDVAVEILKRLPARSLLRFRCVCRSWRSTIDDPRFAALHLSHSALHASNWHLLWLHWGGLRNLCSLLSNESLAMPSQSEIGMPFANPRNIHGPVGSCNGLICVKEISARRYGQTMYLWNLFARKHKVVPRSGLDSRFFLVGFPCGVLGIPREVLGFGFDARSNDYKIVKILYLLDNNHRCIGGMKPWVETYSLGIDSWRRLECEVPAICDDEQAVFLNGNMHWSALEFDVPWAESKYVSIVSFDVAGEVFDEMPLPEEIVRMDNGRLSVYLAVLNDLLAVFVNLMKALGHPGPDSVCSIWVMRDYGVHESWTKMYSFEARGLVTNFNGFTRNGELLMEIGGLEQVSWNPITGQYANLPLPPQSDLVTVIESIVSP</sequence>
<dbReference type="Gene3D" id="1.20.1280.50">
    <property type="match status" value="1"/>
</dbReference>
<dbReference type="Pfam" id="PF07734">
    <property type="entry name" value="FBA_1"/>
    <property type="match status" value="1"/>
</dbReference>
<reference evidence="2 3" key="1">
    <citation type="submission" date="2024-11" db="EMBL/GenBank/DDBJ databases">
        <title>Chromosome-level genome assembly of Eucalyptus globulus Labill. provides insights into its genome evolution.</title>
        <authorList>
            <person name="Li X."/>
        </authorList>
    </citation>
    <scope>NUCLEOTIDE SEQUENCE [LARGE SCALE GENOMIC DNA]</scope>
    <source>
        <strain evidence="2">CL2024</strain>
        <tissue evidence="2">Fresh tender leaves</tissue>
    </source>
</reference>
<protein>
    <recommendedName>
        <fullName evidence="1">F-box domain-containing protein</fullName>
    </recommendedName>
</protein>
<dbReference type="InterPro" id="IPR017451">
    <property type="entry name" value="F-box-assoc_interact_dom"/>
</dbReference>
<dbReference type="SUPFAM" id="SSF81383">
    <property type="entry name" value="F-box domain"/>
    <property type="match status" value="1"/>
</dbReference>
<dbReference type="Proteomes" id="UP001634007">
    <property type="component" value="Unassembled WGS sequence"/>
</dbReference>
<dbReference type="CDD" id="cd22157">
    <property type="entry name" value="F-box_AtFBW1-like"/>
    <property type="match status" value="1"/>
</dbReference>
<dbReference type="SMART" id="SM00256">
    <property type="entry name" value="FBOX"/>
    <property type="match status" value="1"/>
</dbReference>
<evidence type="ECO:0000259" key="1">
    <source>
        <dbReference type="PROSITE" id="PS50181"/>
    </source>
</evidence>
<evidence type="ECO:0000313" key="3">
    <source>
        <dbReference type="Proteomes" id="UP001634007"/>
    </source>
</evidence>
<accession>A0ABD3J1W3</accession>
<gene>
    <name evidence="2" type="ORF">ACJRO7_033808</name>
</gene>
<dbReference type="NCBIfam" id="TIGR01640">
    <property type="entry name" value="F_box_assoc_1"/>
    <property type="match status" value="1"/>
</dbReference>
<feature type="domain" description="F-box" evidence="1">
    <location>
        <begin position="4"/>
        <end position="49"/>
    </location>
</feature>
<dbReference type="EMBL" id="JBJKBG010000009">
    <property type="protein sequence ID" value="KAL3721377.1"/>
    <property type="molecule type" value="Genomic_DNA"/>
</dbReference>
<dbReference type="InterPro" id="IPR006527">
    <property type="entry name" value="F-box-assoc_dom_typ1"/>
</dbReference>
<dbReference type="AlphaFoldDB" id="A0ABD3J1W3"/>
<keyword evidence="3" id="KW-1185">Reference proteome</keyword>
<evidence type="ECO:0000313" key="2">
    <source>
        <dbReference type="EMBL" id="KAL3721377.1"/>
    </source>
</evidence>
<dbReference type="InterPro" id="IPR036047">
    <property type="entry name" value="F-box-like_dom_sf"/>
</dbReference>
<dbReference type="PROSITE" id="PS50181">
    <property type="entry name" value="FBOX"/>
    <property type="match status" value="1"/>
</dbReference>
<dbReference type="PANTHER" id="PTHR31672">
    <property type="entry name" value="BNACNNG10540D PROTEIN"/>
    <property type="match status" value="1"/>
</dbReference>
<dbReference type="InterPro" id="IPR050796">
    <property type="entry name" value="SCF_F-box_component"/>
</dbReference>
<comment type="caution">
    <text evidence="2">The sequence shown here is derived from an EMBL/GenBank/DDBJ whole genome shotgun (WGS) entry which is preliminary data.</text>
</comment>
<name>A0ABD3J1W3_EUCGL</name>
<dbReference type="InterPro" id="IPR001810">
    <property type="entry name" value="F-box_dom"/>
</dbReference>
<organism evidence="2 3">
    <name type="scientific">Eucalyptus globulus</name>
    <name type="common">Tasmanian blue gum</name>
    <dbReference type="NCBI Taxonomy" id="34317"/>
    <lineage>
        <taxon>Eukaryota</taxon>
        <taxon>Viridiplantae</taxon>
        <taxon>Streptophyta</taxon>
        <taxon>Embryophyta</taxon>
        <taxon>Tracheophyta</taxon>
        <taxon>Spermatophyta</taxon>
        <taxon>Magnoliopsida</taxon>
        <taxon>eudicotyledons</taxon>
        <taxon>Gunneridae</taxon>
        <taxon>Pentapetalae</taxon>
        <taxon>rosids</taxon>
        <taxon>malvids</taxon>
        <taxon>Myrtales</taxon>
        <taxon>Myrtaceae</taxon>
        <taxon>Myrtoideae</taxon>
        <taxon>Eucalypteae</taxon>
        <taxon>Eucalyptus</taxon>
    </lineage>
</organism>